<sequence>MHHGHGVTGARGRAPLSFAGVAGDEAEEWATAETVAKGGRAAAGKVFGRQLSKQLIILAAVNRSINSQQDALERMRERFVVPTPSPTAPSPSSPPLSSPEASDPGPFSLDPLVVFRTFDSAIANIDAQVRKFHAKMGTL</sequence>
<dbReference type="Proteomes" id="UP001472866">
    <property type="component" value="Chromosome 10"/>
</dbReference>
<proteinExistence type="predicted"/>
<dbReference type="EMBL" id="HBHZ01005354">
    <property type="protein sequence ID" value="CAE0191040.1"/>
    <property type="molecule type" value="Transcribed_RNA"/>
</dbReference>
<evidence type="ECO:0000256" key="1">
    <source>
        <dbReference type="SAM" id="MobiDB-lite"/>
    </source>
</evidence>
<dbReference type="EMBL" id="CP151510">
    <property type="protein sequence ID" value="WZN64847.1"/>
    <property type="molecule type" value="Genomic_DNA"/>
</dbReference>
<dbReference type="AlphaFoldDB" id="A0A7S3CAX6"/>
<evidence type="ECO:0000313" key="2">
    <source>
        <dbReference type="EMBL" id="CAE0191040.1"/>
    </source>
</evidence>
<name>A0A7S3CAX6_9CHLO</name>
<evidence type="ECO:0000313" key="3">
    <source>
        <dbReference type="EMBL" id="WZN64847.1"/>
    </source>
</evidence>
<accession>A0A7S3CAX6</accession>
<reference evidence="2" key="1">
    <citation type="submission" date="2021-01" db="EMBL/GenBank/DDBJ databases">
        <authorList>
            <person name="Corre E."/>
            <person name="Pelletier E."/>
            <person name="Niang G."/>
            <person name="Scheremetjew M."/>
            <person name="Finn R."/>
            <person name="Kale V."/>
            <person name="Holt S."/>
            <person name="Cochrane G."/>
            <person name="Meng A."/>
            <person name="Brown T."/>
            <person name="Cohen L."/>
        </authorList>
    </citation>
    <scope>NUCLEOTIDE SEQUENCE</scope>
    <source>
        <strain evidence="2">RCC1871</strain>
    </source>
</reference>
<keyword evidence="4" id="KW-1185">Reference proteome</keyword>
<reference evidence="3 4" key="2">
    <citation type="submission" date="2024-03" db="EMBL/GenBank/DDBJ databases">
        <title>Complete genome sequence of the green alga Chloropicon roscoffensis RCC1871.</title>
        <authorList>
            <person name="Lemieux C."/>
            <person name="Pombert J.-F."/>
            <person name="Otis C."/>
            <person name="Turmel M."/>
        </authorList>
    </citation>
    <scope>NUCLEOTIDE SEQUENCE [LARGE SCALE GENOMIC DNA]</scope>
    <source>
        <strain evidence="3 4">RCC1871</strain>
    </source>
</reference>
<evidence type="ECO:0000313" key="4">
    <source>
        <dbReference type="Proteomes" id="UP001472866"/>
    </source>
</evidence>
<organism evidence="2">
    <name type="scientific">Chloropicon roscoffensis</name>
    <dbReference type="NCBI Taxonomy" id="1461544"/>
    <lineage>
        <taxon>Eukaryota</taxon>
        <taxon>Viridiplantae</taxon>
        <taxon>Chlorophyta</taxon>
        <taxon>Chloropicophyceae</taxon>
        <taxon>Chloropicales</taxon>
        <taxon>Chloropicaceae</taxon>
        <taxon>Chloropicon</taxon>
    </lineage>
</organism>
<gene>
    <name evidence="2" type="ORF">CROS1456_LOCUS4130</name>
    <name evidence="3" type="ORF">HKI87_10g64040</name>
</gene>
<feature type="region of interest" description="Disordered" evidence="1">
    <location>
        <begin position="79"/>
        <end position="105"/>
    </location>
</feature>
<protein>
    <submittedName>
        <fullName evidence="2">Uncharacterized protein</fullName>
    </submittedName>
</protein>
<feature type="compositionally biased region" description="Pro residues" evidence="1">
    <location>
        <begin position="83"/>
        <end position="97"/>
    </location>
</feature>